<dbReference type="InterPro" id="IPR027417">
    <property type="entry name" value="P-loop_NTPase"/>
</dbReference>
<feature type="domain" description="ABC transporter" evidence="5">
    <location>
        <begin position="260"/>
        <end position="504"/>
    </location>
</feature>
<keyword evidence="3" id="KW-0547">Nucleotide-binding</keyword>
<name>A0A5C8UR21_9MICO</name>
<dbReference type="Proteomes" id="UP000321379">
    <property type="component" value="Unassembled WGS sequence"/>
</dbReference>
<dbReference type="AlphaFoldDB" id="A0A5C8UR21"/>
<dbReference type="PROSITE" id="PS50893">
    <property type="entry name" value="ABC_TRANSPORTER_2"/>
    <property type="match status" value="2"/>
</dbReference>
<dbReference type="InterPro" id="IPR003439">
    <property type="entry name" value="ABC_transporter-like_ATP-bd"/>
</dbReference>
<evidence type="ECO:0000256" key="2">
    <source>
        <dbReference type="ARBA" id="ARBA00022737"/>
    </source>
</evidence>
<dbReference type="GO" id="GO:0005524">
    <property type="term" value="F:ATP binding"/>
    <property type="evidence" value="ECO:0007669"/>
    <property type="project" value="UniProtKB-KW"/>
</dbReference>
<gene>
    <name evidence="6" type="ORF">FVP33_10335</name>
</gene>
<dbReference type="RefSeq" id="WP_147783574.1">
    <property type="nucleotide sequence ID" value="NZ_VRMG01000007.1"/>
</dbReference>
<feature type="domain" description="ABC transporter" evidence="5">
    <location>
        <begin position="14"/>
        <end position="249"/>
    </location>
</feature>
<accession>A0A5C8UR21</accession>
<dbReference type="Pfam" id="PF00005">
    <property type="entry name" value="ABC_tran"/>
    <property type="match status" value="2"/>
</dbReference>
<dbReference type="SMART" id="SM00382">
    <property type="entry name" value="AAA"/>
    <property type="match status" value="2"/>
</dbReference>
<dbReference type="InterPro" id="IPR003593">
    <property type="entry name" value="AAA+_ATPase"/>
</dbReference>
<dbReference type="CDD" id="cd03215">
    <property type="entry name" value="ABC_Carb_Monos_II"/>
    <property type="match status" value="1"/>
</dbReference>
<dbReference type="InterPro" id="IPR050107">
    <property type="entry name" value="ABC_carbohydrate_import_ATPase"/>
</dbReference>
<dbReference type="PANTHER" id="PTHR43790:SF9">
    <property type="entry name" value="GALACTOFURANOSE TRANSPORTER ATP-BINDING PROTEIN YTFR"/>
    <property type="match status" value="1"/>
</dbReference>
<keyword evidence="2" id="KW-0677">Repeat</keyword>
<dbReference type="SUPFAM" id="SSF52540">
    <property type="entry name" value="P-loop containing nucleoside triphosphate hydrolases"/>
    <property type="match status" value="2"/>
</dbReference>
<keyword evidence="7" id="KW-1185">Reference proteome</keyword>
<keyword evidence="4 6" id="KW-0067">ATP-binding</keyword>
<keyword evidence="1" id="KW-0813">Transport</keyword>
<evidence type="ECO:0000259" key="5">
    <source>
        <dbReference type="PROSITE" id="PS50893"/>
    </source>
</evidence>
<reference evidence="6 7" key="1">
    <citation type="submission" date="2019-08" db="EMBL/GenBank/DDBJ databases">
        <title>Bacterial whole genome sequence for Glaciihabitans sp. CHu50b-6-2.</title>
        <authorList>
            <person name="Jin L."/>
        </authorList>
    </citation>
    <scope>NUCLEOTIDE SEQUENCE [LARGE SCALE GENOMIC DNA]</scope>
    <source>
        <strain evidence="6 7">CHu50b-6-2</strain>
    </source>
</reference>
<evidence type="ECO:0000256" key="1">
    <source>
        <dbReference type="ARBA" id="ARBA00022448"/>
    </source>
</evidence>
<proteinExistence type="predicted"/>
<evidence type="ECO:0000313" key="7">
    <source>
        <dbReference type="Proteomes" id="UP000321379"/>
    </source>
</evidence>
<organism evidence="6 7">
    <name type="scientific">Lacisediminihabitans profunda</name>
    <dbReference type="NCBI Taxonomy" id="2594790"/>
    <lineage>
        <taxon>Bacteria</taxon>
        <taxon>Bacillati</taxon>
        <taxon>Actinomycetota</taxon>
        <taxon>Actinomycetes</taxon>
        <taxon>Micrococcales</taxon>
        <taxon>Microbacteriaceae</taxon>
        <taxon>Lacisediminihabitans</taxon>
    </lineage>
</organism>
<evidence type="ECO:0000313" key="6">
    <source>
        <dbReference type="EMBL" id="TXN30390.1"/>
    </source>
</evidence>
<dbReference type="GO" id="GO:0016887">
    <property type="term" value="F:ATP hydrolysis activity"/>
    <property type="evidence" value="ECO:0007669"/>
    <property type="project" value="InterPro"/>
</dbReference>
<dbReference type="EMBL" id="VRMG01000007">
    <property type="protein sequence ID" value="TXN30390.1"/>
    <property type="molecule type" value="Genomic_DNA"/>
</dbReference>
<comment type="caution">
    <text evidence="6">The sequence shown here is derived from an EMBL/GenBank/DDBJ whole genome shotgun (WGS) entry which is preliminary data.</text>
</comment>
<dbReference type="CDD" id="cd03216">
    <property type="entry name" value="ABC_Carb_Monos_I"/>
    <property type="match status" value="1"/>
</dbReference>
<dbReference type="PANTHER" id="PTHR43790">
    <property type="entry name" value="CARBOHYDRATE TRANSPORT ATP-BINDING PROTEIN MG119-RELATED"/>
    <property type="match status" value="1"/>
</dbReference>
<dbReference type="PROSITE" id="PS00211">
    <property type="entry name" value="ABC_TRANSPORTER_1"/>
    <property type="match status" value="1"/>
</dbReference>
<dbReference type="InterPro" id="IPR017871">
    <property type="entry name" value="ABC_transporter-like_CS"/>
</dbReference>
<evidence type="ECO:0000256" key="3">
    <source>
        <dbReference type="ARBA" id="ARBA00022741"/>
    </source>
</evidence>
<evidence type="ECO:0000256" key="4">
    <source>
        <dbReference type="ARBA" id="ARBA00022840"/>
    </source>
</evidence>
<dbReference type="Gene3D" id="3.40.50.300">
    <property type="entry name" value="P-loop containing nucleotide triphosphate hydrolases"/>
    <property type="match status" value="2"/>
</dbReference>
<sequence length="505" mass="53884">MVTTTDSAGREIIAQAVSVTRKYPGVTALDSVDFEIHAGEVRALLGQNGAGKSTLIRLLSGVDVPSSGTIRIGGRDLGTEGVRGATERGVATCYQELSLVAELTVAENFFLGRWPKGRFGIDSSAMINKARQTLARLGSDIDPTVEAGNLTLAQQQIVEIARALQDEPKLLILDEPTSALAHAEVALVLETVRRVAATGVAVIYVSHRMDEIRQIAESATIMRNGRVIDTVKVGESDTAAIIRLMLGTDPNAQKVVNPTREFGDVMLEVKNLTVLPKVTDVSFAARAGEIVGIAGLLGSGRSELLRAIAGFDRLDSGTVLVAGIAQSHPTAKLMRKAGIGLTPEDRKREGVLLNLGIDENIVMSDFAAVSRGGILSSSRIRKSAQDLAKRFQIKAHDLSEPIETLSGGNQQKAVIARWIHAGARVLLLDEPTRGVDVEAKGQIYAIMRAVADQGKTVVFVSSEVEELPLACDRVLVLRDGAIQQEFTAPDINLSELLEASMASHV</sequence>
<protein>
    <submittedName>
        <fullName evidence="6">Sugar ABC transporter ATP-binding protein</fullName>
    </submittedName>
</protein>